<dbReference type="RefSeq" id="WP_008803553.1">
    <property type="nucleotide sequence ID" value="NZ_KQ235738.1"/>
</dbReference>
<accession>A0A0M1VWU3</accession>
<organism evidence="2 3">
    <name type="scientific">Fusobacterium vincentii 4_1_13</name>
    <dbReference type="NCBI Taxonomy" id="469606"/>
    <lineage>
        <taxon>Bacteria</taxon>
        <taxon>Fusobacteriati</taxon>
        <taxon>Fusobacteriota</taxon>
        <taxon>Fusobacteriia</taxon>
        <taxon>Fusobacteriales</taxon>
        <taxon>Fusobacteriaceae</taxon>
        <taxon>Fusobacterium</taxon>
    </lineage>
</organism>
<feature type="signal peptide" evidence="1">
    <location>
        <begin position="1"/>
        <end position="20"/>
    </location>
</feature>
<dbReference type="HOGENOM" id="CLU_066840_0_0_0"/>
<proteinExistence type="predicted"/>
<dbReference type="PROSITE" id="PS51257">
    <property type="entry name" value="PROKAR_LIPOPROTEIN"/>
    <property type="match status" value="1"/>
</dbReference>
<sequence>MNYKKYLILFLSIFILIACKKLPVDDVQESINKKNYNGALYLMNEKFEKSVPNKEELERYQKIYNDGKKYFLSKNDLKKAYRMDELYLKLPSNIREKLPKIQVDINKHNEDAKTIGKNQYEKAKSMKENTFRERVAKYIEYSKVLCYDESIRDTILTDRKKIEDKIEKTMDYKIVGGNDELLNSKIAENYRGYIEYNPFINTEDNPDTILEITTKLIEYTPNKVKEKKYLNDFDEIYTDENGKEATNTVKYLGKHFFKTSNMKVEVKYKLTSTLTGEVILQGSKTLDYEEYTYWDTYTVISGTLKDRSQFYQDGREETLSDKERFFREMAIKVLRAINQELKKLPDYDFLKIYIS</sequence>
<reference evidence="2 3" key="1">
    <citation type="submission" date="2011-10" db="EMBL/GenBank/DDBJ databases">
        <title>The Genome Sequence of Fusobacterium sp. 4_1_13.</title>
        <authorList>
            <consortium name="The Broad Institute Genome Sequencing Platform"/>
            <person name="Earl A."/>
            <person name="Ward D."/>
            <person name="Feldgarden M."/>
            <person name="Gevers D."/>
            <person name="Strauss J."/>
            <person name="Ambrose C."/>
            <person name="Allen-Vercoe E."/>
            <person name="Young S.K."/>
            <person name="Zeng Q."/>
            <person name="Gargeya S."/>
            <person name="Fitzgerald M."/>
            <person name="Haas B."/>
            <person name="Abouelleil A."/>
            <person name="Alvarado L."/>
            <person name="Arachchi H.M."/>
            <person name="Berlin A."/>
            <person name="Brown A."/>
            <person name="Chapman S.B."/>
            <person name="Chen Z."/>
            <person name="Dunbar C."/>
            <person name="Freedman E."/>
            <person name="Gearin G."/>
            <person name="Goldberg J."/>
            <person name="Griggs A."/>
            <person name="Gujja S."/>
            <person name="Heiman D."/>
            <person name="Howarth C."/>
            <person name="Larson L."/>
            <person name="Lui A."/>
            <person name="MacDonald P.J."/>
            <person name="Montmayeur A."/>
            <person name="Murphy C."/>
            <person name="Neiman D."/>
            <person name="Pearson M."/>
            <person name="Priest M."/>
            <person name="Roberts A."/>
            <person name="Saif S."/>
            <person name="Shea T."/>
            <person name="Shenoy N."/>
            <person name="Sisk P."/>
            <person name="Stolte C."/>
            <person name="Sykes S."/>
            <person name="Wortman J."/>
            <person name="Nusbaum C."/>
            <person name="Birren B."/>
        </authorList>
    </citation>
    <scope>NUCLEOTIDE SEQUENCE [LARGE SCALE GENOMIC DNA]</scope>
    <source>
        <strain evidence="2 3">4_1_13</strain>
    </source>
</reference>
<comment type="caution">
    <text evidence="2">The sequence shown here is derived from an EMBL/GenBank/DDBJ whole genome shotgun (WGS) entry which is preliminary data.</text>
</comment>
<gene>
    <name evidence="2" type="ORF">FSCG_01875</name>
</gene>
<protein>
    <recommendedName>
        <fullName evidence="4">Lipoprotein</fullName>
    </recommendedName>
</protein>
<evidence type="ECO:0000313" key="3">
    <source>
        <dbReference type="Proteomes" id="UP000004925"/>
    </source>
</evidence>
<name>A0A0M1VWU3_FUSVC</name>
<feature type="chain" id="PRO_5005624988" description="Lipoprotein" evidence="1">
    <location>
        <begin position="21"/>
        <end position="355"/>
    </location>
</feature>
<evidence type="ECO:0008006" key="4">
    <source>
        <dbReference type="Google" id="ProtNLM"/>
    </source>
</evidence>
<dbReference type="AlphaFoldDB" id="A0A0M1VWU3"/>
<evidence type="ECO:0000256" key="1">
    <source>
        <dbReference type="SAM" id="SignalP"/>
    </source>
</evidence>
<dbReference type="Proteomes" id="UP000004925">
    <property type="component" value="Unassembled WGS sequence"/>
</dbReference>
<dbReference type="EMBL" id="ACDE02000022">
    <property type="protein sequence ID" value="EEO41162.1"/>
    <property type="molecule type" value="Genomic_DNA"/>
</dbReference>
<evidence type="ECO:0000313" key="2">
    <source>
        <dbReference type="EMBL" id="EEO41162.1"/>
    </source>
</evidence>
<keyword evidence="1" id="KW-0732">Signal</keyword>